<dbReference type="InterPro" id="IPR050600">
    <property type="entry name" value="SETD3_SETD6_MTase"/>
</dbReference>
<dbReference type="Pfam" id="PF00856">
    <property type="entry name" value="SET"/>
    <property type="match status" value="1"/>
</dbReference>
<dbReference type="InterPro" id="IPR046341">
    <property type="entry name" value="SET_dom_sf"/>
</dbReference>
<dbReference type="InterPro" id="IPR001214">
    <property type="entry name" value="SET_dom"/>
</dbReference>
<dbReference type="PROSITE" id="PS50280">
    <property type="entry name" value="SET"/>
    <property type="match status" value="1"/>
</dbReference>
<organism evidence="3">
    <name type="scientific">Odontella aurita</name>
    <dbReference type="NCBI Taxonomy" id="265563"/>
    <lineage>
        <taxon>Eukaryota</taxon>
        <taxon>Sar</taxon>
        <taxon>Stramenopiles</taxon>
        <taxon>Ochrophyta</taxon>
        <taxon>Bacillariophyta</taxon>
        <taxon>Mediophyceae</taxon>
        <taxon>Biddulphiophycidae</taxon>
        <taxon>Eupodiscales</taxon>
        <taxon>Odontellaceae</taxon>
        <taxon>Odontella</taxon>
    </lineage>
</organism>
<evidence type="ECO:0000256" key="1">
    <source>
        <dbReference type="SAM" id="MobiDB-lite"/>
    </source>
</evidence>
<evidence type="ECO:0000313" key="3">
    <source>
        <dbReference type="EMBL" id="CAE2240428.1"/>
    </source>
</evidence>
<dbReference type="GO" id="GO:0016279">
    <property type="term" value="F:protein-lysine N-methyltransferase activity"/>
    <property type="evidence" value="ECO:0007669"/>
    <property type="project" value="TreeGrafter"/>
</dbReference>
<dbReference type="PANTHER" id="PTHR13271">
    <property type="entry name" value="UNCHARACTERIZED PUTATIVE METHYLTRANSFERASE"/>
    <property type="match status" value="1"/>
</dbReference>
<feature type="region of interest" description="Disordered" evidence="1">
    <location>
        <begin position="28"/>
        <end position="50"/>
    </location>
</feature>
<gene>
    <name evidence="3" type="ORF">OAUR00152_LOCUS15637</name>
</gene>
<name>A0A7S4MSI5_9STRA</name>
<dbReference type="AlphaFoldDB" id="A0A7S4MSI5"/>
<dbReference type="EMBL" id="HBKQ01022981">
    <property type="protein sequence ID" value="CAE2240428.1"/>
    <property type="molecule type" value="Transcribed_RNA"/>
</dbReference>
<evidence type="ECO:0000259" key="2">
    <source>
        <dbReference type="PROSITE" id="PS50280"/>
    </source>
</evidence>
<proteinExistence type="predicted"/>
<dbReference type="Gene3D" id="3.90.1410.10">
    <property type="entry name" value="set domain protein methyltransferase, domain 1"/>
    <property type="match status" value="1"/>
</dbReference>
<reference evidence="3" key="1">
    <citation type="submission" date="2021-01" db="EMBL/GenBank/DDBJ databases">
        <authorList>
            <person name="Corre E."/>
            <person name="Pelletier E."/>
            <person name="Niang G."/>
            <person name="Scheremetjew M."/>
            <person name="Finn R."/>
            <person name="Kale V."/>
            <person name="Holt S."/>
            <person name="Cochrane G."/>
            <person name="Meng A."/>
            <person name="Brown T."/>
            <person name="Cohen L."/>
        </authorList>
    </citation>
    <scope>NUCLEOTIDE SEQUENCE</scope>
    <source>
        <strain evidence="3">Isolate 1302-5</strain>
    </source>
</reference>
<protein>
    <recommendedName>
        <fullName evidence="2">SET domain-containing protein</fullName>
    </recommendedName>
</protein>
<dbReference type="SUPFAM" id="SSF82199">
    <property type="entry name" value="SET domain"/>
    <property type="match status" value="1"/>
</dbReference>
<sequence>MGFEHDSAFGQDCMFGGLDFNKLDVADITSSSDEESDSEETGPQASGYDPTRVDELLQFQDELPCATEDDFDELFAWVQRQGADLKGIRYDRDNHCGRTLYASRKVSEGGLLATLPRSLRFGQAYACRELDLPLDTPDLSALTLLVLSLCKDEHIYARCLPRKSEFTNALLMTKQEQFEWEDRMGSEYADAFRAMQSRGKSCGLYIRDYLSSVSVHSDIDAIEPMVNNEFDTATLYWAMSMVKSRSHAFGSKRGFWLTPIFDLVNHSPAPNARLEGDSSGYLVMKALRDIQSNEEITIDYQVKDDPMLVATYGFSLKAGA</sequence>
<dbReference type="CDD" id="cd10527">
    <property type="entry name" value="SET_LSMT"/>
    <property type="match status" value="1"/>
</dbReference>
<accession>A0A7S4MSI5</accession>
<feature type="domain" description="SET" evidence="2">
    <location>
        <begin position="86"/>
        <end position="301"/>
    </location>
</feature>